<reference evidence="2 3" key="1">
    <citation type="journal article" date="2014" name="PLoS Genet.">
        <title>Analysis of the Phlebiopsis gigantea genome, transcriptome and secretome provides insight into its pioneer colonization strategies of wood.</title>
        <authorList>
            <person name="Hori C."/>
            <person name="Ishida T."/>
            <person name="Igarashi K."/>
            <person name="Samejima M."/>
            <person name="Suzuki H."/>
            <person name="Master E."/>
            <person name="Ferreira P."/>
            <person name="Ruiz-Duenas F.J."/>
            <person name="Held B."/>
            <person name="Canessa P."/>
            <person name="Larrondo L.F."/>
            <person name="Schmoll M."/>
            <person name="Druzhinina I.S."/>
            <person name="Kubicek C.P."/>
            <person name="Gaskell J.A."/>
            <person name="Kersten P."/>
            <person name="St John F."/>
            <person name="Glasner J."/>
            <person name="Sabat G."/>
            <person name="Splinter BonDurant S."/>
            <person name="Syed K."/>
            <person name="Yadav J."/>
            <person name="Mgbeahuruike A.C."/>
            <person name="Kovalchuk A."/>
            <person name="Asiegbu F.O."/>
            <person name="Lackner G."/>
            <person name="Hoffmeister D."/>
            <person name="Rencoret J."/>
            <person name="Gutierrez A."/>
            <person name="Sun H."/>
            <person name="Lindquist E."/>
            <person name="Barry K."/>
            <person name="Riley R."/>
            <person name="Grigoriev I.V."/>
            <person name="Henrissat B."/>
            <person name="Kues U."/>
            <person name="Berka R.M."/>
            <person name="Martinez A.T."/>
            <person name="Covert S.F."/>
            <person name="Blanchette R.A."/>
            <person name="Cullen D."/>
        </authorList>
    </citation>
    <scope>NUCLEOTIDE SEQUENCE [LARGE SCALE GENOMIC DNA]</scope>
    <source>
        <strain evidence="2 3">11061_1 CR5-6</strain>
    </source>
</reference>
<feature type="non-terminal residue" evidence="2">
    <location>
        <position position="112"/>
    </location>
</feature>
<dbReference type="EMBL" id="KN840884">
    <property type="protein sequence ID" value="KIP01166.1"/>
    <property type="molecule type" value="Genomic_DNA"/>
</dbReference>
<evidence type="ECO:0000256" key="1">
    <source>
        <dbReference type="SAM" id="MobiDB-lite"/>
    </source>
</evidence>
<evidence type="ECO:0000313" key="2">
    <source>
        <dbReference type="EMBL" id="KIP01166.1"/>
    </source>
</evidence>
<dbReference type="OrthoDB" id="2797467at2759"/>
<proteinExistence type="predicted"/>
<dbReference type="AlphaFoldDB" id="A0A0C3RP52"/>
<feature type="compositionally biased region" description="Polar residues" evidence="1">
    <location>
        <begin position="1"/>
        <end position="11"/>
    </location>
</feature>
<dbReference type="Proteomes" id="UP000053257">
    <property type="component" value="Unassembled WGS sequence"/>
</dbReference>
<dbReference type="HOGENOM" id="CLU_142395_0_0_1"/>
<sequence>MNSVNASTGFSPFQLRTGRSPRVIPPIHRPAVDQLIDDFDGNAERVAKLVNDIEVDVLEAQDNLLLAKTQQAFAANASRGPEIVYNVGDKVLLSTLHRRREYMQRGDNRAAK</sequence>
<evidence type="ECO:0000313" key="3">
    <source>
        <dbReference type="Proteomes" id="UP000053257"/>
    </source>
</evidence>
<keyword evidence="3" id="KW-1185">Reference proteome</keyword>
<organism evidence="2 3">
    <name type="scientific">Phlebiopsis gigantea (strain 11061_1 CR5-6)</name>
    <name type="common">White-rot fungus</name>
    <name type="synonym">Peniophora gigantea</name>
    <dbReference type="NCBI Taxonomy" id="745531"/>
    <lineage>
        <taxon>Eukaryota</taxon>
        <taxon>Fungi</taxon>
        <taxon>Dikarya</taxon>
        <taxon>Basidiomycota</taxon>
        <taxon>Agaricomycotina</taxon>
        <taxon>Agaricomycetes</taxon>
        <taxon>Polyporales</taxon>
        <taxon>Phanerochaetaceae</taxon>
        <taxon>Phlebiopsis</taxon>
    </lineage>
</organism>
<gene>
    <name evidence="2" type="ORF">PHLGIDRAFT_60628</name>
</gene>
<dbReference type="STRING" id="745531.A0A0C3RP52"/>
<accession>A0A0C3RP52</accession>
<protein>
    <submittedName>
        <fullName evidence="2">Uncharacterized protein</fullName>
    </submittedName>
</protein>
<name>A0A0C3RP52_PHLG1</name>
<feature type="region of interest" description="Disordered" evidence="1">
    <location>
        <begin position="1"/>
        <end position="26"/>
    </location>
</feature>